<name>A0A7V1N265_DESA2</name>
<accession>A0A7V1N265</accession>
<sequence length="276" mass="32760">MKGISSSFSLPLRDLLKKEYPSEWRNLFHGFSGSFSFCYPLKQVPPKNAIGGGTQGERRANMTLSATITYNPISYWFFSVTFYRYLHPQYQAPWDPDFSYTFGYNDWHPYTFSLVYSNYGGNRLFPKKGEKFTTFEEGTWSLGWKFVLPPKIERLFTVHKTGGIGCSIHYNYTPRYFDLATLSNKHSKQSLSLNIKYTIYKWWYANVTLYWYPHPDQQQPWDPDFTYGFGYFDWHPGTISIQYNNYSGNRFPWKKRAPNTGRFKDGSICIFWSWKW</sequence>
<dbReference type="EMBL" id="DRKW01000034">
    <property type="protein sequence ID" value="HEB73702.1"/>
    <property type="molecule type" value="Genomic_DNA"/>
</dbReference>
<dbReference type="Proteomes" id="UP000886268">
    <property type="component" value="Unassembled WGS sequence"/>
</dbReference>
<proteinExistence type="predicted"/>
<gene>
    <name evidence="1" type="ORF">ENJ03_00580</name>
</gene>
<comment type="caution">
    <text evidence="1">The sequence shown here is derived from an EMBL/GenBank/DDBJ whole genome shotgun (WGS) entry which is preliminary data.</text>
</comment>
<dbReference type="AlphaFoldDB" id="A0A7V1N265"/>
<protein>
    <submittedName>
        <fullName evidence="1">Uncharacterized protein</fullName>
    </submittedName>
</protein>
<organism evidence="1">
    <name type="scientific">Desulfofervidus auxilii</name>
    <dbReference type="NCBI Taxonomy" id="1621989"/>
    <lineage>
        <taxon>Bacteria</taxon>
        <taxon>Pseudomonadati</taxon>
        <taxon>Thermodesulfobacteriota</taxon>
        <taxon>Candidatus Desulfofervidia</taxon>
        <taxon>Candidatus Desulfofervidales</taxon>
        <taxon>Candidatus Desulfofervidaceae</taxon>
        <taxon>Candidatus Desulfofervidus</taxon>
    </lineage>
</organism>
<evidence type="ECO:0000313" key="1">
    <source>
        <dbReference type="EMBL" id="HEB73702.1"/>
    </source>
</evidence>
<reference evidence="1" key="1">
    <citation type="journal article" date="2020" name="mSystems">
        <title>Genome- and Community-Level Interaction Insights into Carbon Utilization and Element Cycling Functions of Hydrothermarchaeota in Hydrothermal Sediment.</title>
        <authorList>
            <person name="Zhou Z."/>
            <person name="Liu Y."/>
            <person name="Xu W."/>
            <person name="Pan J."/>
            <person name="Luo Z.H."/>
            <person name="Li M."/>
        </authorList>
    </citation>
    <scope>NUCLEOTIDE SEQUENCE [LARGE SCALE GENOMIC DNA]</scope>
    <source>
        <strain evidence="1">HyVt-45</strain>
    </source>
</reference>